<dbReference type="AlphaFoldDB" id="A0A1C3ZTF6"/>
<keyword evidence="1" id="KW-0472">Membrane</keyword>
<accession>A0A1C3ZTF6</accession>
<feature type="transmembrane region" description="Helical" evidence="1">
    <location>
        <begin position="7"/>
        <end position="29"/>
    </location>
</feature>
<keyword evidence="1" id="KW-1133">Transmembrane helix</keyword>
<evidence type="ECO:0000313" key="2">
    <source>
        <dbReference type="EMBL" id="SCB85591.1"/>
    </source>
</evidence>
<sequence length="43" mass="4730">MSRVIKYGVISLILLLAVVFFKFSSVYMADSVDSLPTGWNTGC</sequence>
<proteinExistence type="predicted"/>
<dbReference type="Proteomes" id="UP000198975">
    <property type="component" value="Unassembled WGS sequence"/>
</dbReference>
<protein>
    <submittedName>
        <fullName evidence="2">Uncharacterized protein</fullName>
    </submittedName>
</protein>
<reference evidence="3" key="1">
    <citation type="submission" date="2016-08" db="EMBL/GenBank/DDBJ databases">
        <authorList>
            <person name="Varghese N."/>
            <person name="Submissions Spin"/>
        </authorList>
    </citation>
    <scope>NUCLEOTIDE SEQUENCE [LARGE SCALE GENOMIC DNA]</scope>
    <source>
        <strain evidence="3">REICA_082</strain>
    </source>
</reference>
<gene>
    <name evidence="2" type="ORF">GA0061071_102139</name>
</gene>
<dbReference type="EMBL" id="FMAY01000002">
    <property type="protein sequence ID" value="SCB85591.1"/>
    <property type="molecule type" value="Genomic_DNA"/>
</dbReference>
<evidence type="ECO:0000256" key="1">
    <source>
        <dbReference type="SAM" id="Phobius"/>
    </source>
</evidence>
<keyword evidence="3" id="KW-1185">Reference proteome</keyword>
<organism evidence="2 3">
    <name type="scientific">Kosakonia oryzendophytica</name>
    <dbReference type="NCBI Taxonomy" id="1005665"/>
    <lineage>
        <taxon>Bacteria</taxon>
        <taxon>Pseudomonadati</taxon>
        <taxon>Pseudomonadota</taxon>
        <taxon>Gammaproteobacteria</taxon>
        <taxon>Enterobacterales</taxon>
        <taxon>Enterobacteriaceae</taxon>
        <taxon>Kosakonia</taxon>
    </lineage>
</organism>
<name>A0A1C3ZTF6_9ENTR</name>
<evidence type="ECO:0000313" key="3">
    <source>
        <dbReference type="Proteomes" id="UP000198975"/>
    </source>
</evidence>
<keyword evidence="1" id="KW-0812">Transmembrane</keyword>